<name>A0ABS5T367_9GAMM</name>
<evidence type="ECO:0000256" key="1">
    <source>
        <dbReference type="SAM" id="SignalP"/>
    </source>
</evidence>
<gene>
    <name evidence="2" type="ORF">HGT73_04160</name>
</gene>
<feature type="signal peptide" evidence="1">
    <location>
        <begin position="1"/>
        <end position="19"/>
    </location>
</feature>
<keyword evidence="1" id="KW-0732">Signal</keyword>
<accession>A0ABS5T367</accession>
<reference evidence="2 3" key="1">
    <citation type="submission" date="2020-04" db="EMBL/GenBank/DDBJ databases">
        <title>Genome sequencing of Rosenbergiella species.</title>
        <authorList>
            <person name="Alvarez-Perez S."/>
            <person name="Lievens B."/>
        </authorList>
    </citation>
    <scope>NUCLEOTIDE SEQUENCE [LARGE SCALE GENOMIC DNA]</scope>
    <source>
        <strain evidence="2 3">CdVSA20.1</strain>
    </source>
</reference>
<comment type="caution">
    <text evidence="2">The sequence shown here is derived from an EMBL/GenBank/DDBJ whole genome shotgun (WGS) entry which is preliminary data.</text>
</comment>
<keyword evidence="3" id="KW-1185">Reference proteome</keyword>
<sequence>MRKIIAIFTIMLIPSIVFASTNGPDCHSWPMNMTEGWMKNSGIVDITNLDESKTEYLLLASEKKAKDLYIQVYHFKFYSKSGQSYEVITTSNSSSEECSLGGVNSYLISRSDINY</sequence>
<proteinExistence type="predicted"/>
<evidence type="ECO:0000313" key="3">
    <source>
        <dbReference type="Proteomes" id="UP000786875"/>
    </source>
</evidence>
<evidence type="ECO:0000313" key="2">
    <source>
        <dbReference type="EMBL" id="MBT0726582.1"/>
    </source>
</evidence>
<organism evidence="2 3">
    <name type="scientific">Rosenbergiella australiborealis</name>
    <dbReference type="NCBI Taxonomy" id="1544696"/>
    <lineage>
        <taxon>Bacteria</taxon>
        <taxon>Pseudomonadati</taxon>
        <taxon>Pseudomonadota</taxon>
        <taxon>Gammaproteobacteria</taxon>
        <taxon>Enterobacterales</taxon>
        <taxon>Erwiniaceae</taxon>
        <taxon>Rosenbergiella</taxon>
    </lineage>
</organism>
<protein>
    <submittedName>
        <fullName evidence="2">Uncharacterized protein</fullName>
    </submittedName>
</protein>
<dbReference type="EMBL" id="JABBFO010000002">
    <property type="protein sequence ID" value="MBT0726582.1"/>
    <property type="molecule type" value="Genomic_DNA"/>
</dbReference>
<feature type="chain" id="PRO_5047487769" evidence="1">
    <location>
        <begin position="20"/>
        <end position="115"/>
    </location>
</feature>
<dbReference type="Proteomes" id="UP000786875">
    <property type="component" value="Unassembled WGS sequence"/>
</dbReference>